<reference evidence="5" key="3">
    <citation type="submission" date="2024-05" db="EMBL/GenBank/DDBJ databases">
        <title>Draft genomic sequences of Priestia flexa CCM isolated from the soil of an abandoned mine contaminated by free cyanide in the high Andean zone of Tacna, Peru.</title>
        <authorList>
            <person name="Caceda Quiroz C.J."/>
            <person name="Maraza Chooque G.J."/>
            <person name="Fora Quispe G.L."/>
            <person name="Carpio Mamani M."/>
        </authorList>
    </citation>
    <scope>NUCLEOTIDE SEQUENCE</scope>
    <source>
        <strain evidence="5">CCM</strain>
    </source>
</reference>
<dbReference type="InterPro" id="IPR001279">
    <property type="entry name" value="Metallo-B-lactamas"/>
</dbReference>
<dbReference type="SUPFAM" id="SSF56281">
    <property type="entry name" value="Metallo-hydrolase/oxidoreductase"/>
    <property type="match status" value="1"/>
</dbReference>
<name>A0A1N6S897_9BACI</name>
<dbReference type="InterPro" id="IPR022877">
    <property type="entry name" value="UPF0173"/>
</dbReference>
<accession>A0A1N6S897</accession>
<dbReference type="InterPro" id="IPR050114">
    <property type="entry name" value="UPF0173_UPF0282_UlaG_hydrolase"/>
</dbReference>
<dbReference type="AlphaFoldDB" id="A0A1N6S897"/>
<dbReference type="GeneID" id="93683999"/>
<protein>
    <recommendedName>
        <fullName evidence="2">UPF0173 metal-dependent hydrolase JF537_03715</fullName>
    </recommendedName>
</protein>
<dbReference type="InterPro" id="IPR036866">
    <property type="entry name" value="RibonucZ/Hydroxyglut_hydro"/>
</dbReference>
<dbReference type="EMBL" id="JAWUZT010000048">
    <property type="protein sequence ID" value="MDW8517461.1"/>
    <property type="molecule type" value="Genomic_DNA"/>
</dbReference>
<dbReference type="Proteomes" id="UP001284771">
    <property type="component" value="Unassembled WGS sequence"/>
</dbReference>
<dbReference type="SMART" id="SM00849">
    <property type="entry name" value="Lactamase_B"/>
    <property type="match status" value="1"/>
</dbReference>
<reference evidence="7" key="2">
    <citation type="submission" date="2023-07" db="EMBL/GenBank/DDBJ databases">
        <title>Draft genomic sequences of Priestia flexa CCM isolated from the soil of an abandoned mine contaminated by free cyanide in the high Andean zone of Tacna, Peru.</title>
        <authorList>
            <person name="Caceda Quiroz C.J."/>
            <person name="Maraza Chooque G.J."/>
            <person name="Fora Quispe G.L."/>
            <person name="Carpio Mamani M."/>
        </authorList>
    </citation>
    <scope>NUCLEOTIDE SEQUENCE [LARGE SCALE GENOMIC DNA]</scope>
    <source>
        <strain evidence="7">CCM</strain>
    </source>
</reference>
<dbReference type="EMBL" id="JAEMWV010000001">
    <property type="protein sequence ID" value="MBN8250686.1"/>
    <property type="molecule type" value="Genomic_DNA"/>
</dbReference>
<feature type="domain" description="Metallo-beta-lactamase" evidence="3">
    <location>
        <begin position="7"/>
        <end position="192"/>
    </location>
</feature>
<comment type="similarity">
    <text evidence="2">Belongs to the UPF0173 family.</text>
</comment>
<dbReference type="RefSeq" id="WP_025908932.1">
    <property type="nucleotide sequence ID" value="NZ_CANLXW010000069.1"/>
</dbReference>
<dbReference type="Gene3D" id="3.60.15.10">
    <property type="entry name" value="Ribonuclease Z/Hydroxyacylglutathione hydrolase-like"/>
    <property type="match status" value="1"/>
</dbReference>
<gene>
    <name evidence="4" type="ORF">JF537_03715</name>
    <name evidence="5" type="ORF">RIB56_15140</name>
</gene>
<dbReference type="HAMAP" id="MF_00457">
    <property type="entry name" value="UPF0173"/>
    <property type="match status" value="1"/>
</dbReference>
<evidence type="ECO:0000313" key="5">
    <source>
        <dbReference type="EMBL" id="MDW8517461.1"/>
    </source>
</evidence>
<sequence length="226" mass="24604">MHISYHGHSVVKIETQGKTILIDPFITGNGKTDLNAEDVQADYILLTHGHNDHVGDTVAIAKRTNAQVIAIAELATYLGWKGLNVHPMSIGGAYTFDFGKVKLTQAFHGSSYTEEESKQIVYTGMPAGLLLTIEGKTIYHAGDTALYSDMKLLSDYHPDVAFLPIGDNFTMGPEDAAIAASWINAKLVVPIHYDTFPVIKQDPHEFVQSLKGIEGKVLQPGEGLDL</sequence>
<keyword evidence="1 2" id="KW-0378">Hydrolase</keyword>
<reference evidence="4" key="1">
    <citation type="submission" date="2020-12" db="EMBL/GenBank/DDBJ databases">
        <title>PHA producing bacteria isolated from mangrove.</title>
        <authorList>
            <person name="Zheng W."/>
            <person name="Yu S."/>
            <person name="Huang Y."/>
        </authorList>
    </citation>
    <scope>NUCLEOTIDE SEQUENCE</scope>
    <source>
        <strain evidence="4">GN22-4</strain>
    </source>
</reference>
<proteinExistence type="inferred from homology"/>
<dbReference type="GO" id="GO:0016787">
    <property type="term" value="F:hydrolase activity"/>
    <property type="evidence" value="ECO:0007669"/>
    <property type="project" value="UniProtKB-UniRule"/>
</dbReference>
<evidence type="ECO:0000256" key="2">
    <source>
        <dbReference type="HAMAP-Rule" id="MF_00457"/>
    </source>
</evidence>
<dbReference type="PANTHER" id="PTHR43546">
    <property type="entry name" value="UPF0173 METAL-DEPENDENT HYDROLASE MJ1163-RELATED"/>
    <property type="match status" value="1"/>
</dbReference>
<dbReference type="Pfam" id="PF13483">
    <property type="entry name" value="Lactamase_B_3"/>
    <property type="match status" value="1"/>
</dbReference>
<evidence type="ECO:0000313" key="6">
    <source>
        <dbReference type="Proteomes" id="UP000664578"/>
    </source>
</evidence>
<evidence type="ECO:0000313" key="4">
    <source>
        <dbReference type="EMBL" id="MBN8250686.1"/>
    </source>
</evidence>
<dbReference type="PANTHER" id="PTHR43546:SF3">
    <property type="entry name" value="UPF0173 METAL-DEPENDENT HYDROLASE MJ1163"/>
    <property type="match status" value="1"/>
</dbReference>
<evidence type="ECO:0000313" key="7">
    <source>
        <dbReference type="Proteomes" id="UP001284771"/>
    </source>
</evidence>
<keyword evidence="7" id="KW-1185">Reference proteome</keyword>
<organism evidence="4 6">
    <name type="scientific">Priestia flexa</name>
    <dbReference type="NCBI Taxonomy" id="86664"/>
    <lineage>
        <taxon>Bacteria</taxon>
        <taxon>Bacillati</taxon>
        <taxon>Bacillota</taxon>
        <taxon>Bacilli</taxon>
        <taxon>Bacillales</taxon>
        <taxon>Bacillaceae</taxon>
        <taxon>Priestia</taxon>
    </lineage>
</organism>
<evidence type="ECO:0000256" key="1">
    <source>
        <dbReference type="ARBA" id="ARBA00022801"/>
    </source>
</evidence>
<dbReference type="Proteomes" id="UP000664578">
    <property type="component" value="Unassembled WGS sequence"/>
</dbReference>
<evidence type="ECO:0000259" key="3">
    <source>
        <dbReference type="SMART" id="SM00849"/>
    </source>
</evidence>
<comment type="caution">
    <text evidence="4">The sequence shown here is derived from an EMBL/GenBank/DDBJ whole genome shotgun (WGS) entry which is preliminary data.</text>
</comment>
<dbReference type="NCBIfam" id="NF001911">
    <property type="entry name" value="PRK00685.1"/>
    <property type="match status" value="1"/>
</dbReference>